<dbReference type="EMBL" id="CP017754">
    <property type="protein sequence ID" value="AOZ07038.1"/>
    <property type="molecule type" value="Genomic_DNA"/>
</dbReference>
<keyword evidence="2" id="KW-1185">Reference proteome</keyword>
<evidence type="ECO:0000313" key="1">
    <source>
        <dbReference type="EMBL" id="AOZ07038.1"/>
    </source>
</evidence>
<evidence type="ECO:0000313" key="2">
    <source>
        <dbReference type="Proteomes" id="UP000177515"/>
    </source>
</evidence>
<accession>A0ABM6F6J9</accession>
<reference evidence="1 2" key="1">
    <citation type="submission" date="2016-10" db="EMBL/GenBank/DDBJ databases">
        <title>Complete genome sequences of three Cupriavidus strains isolated from various Malaysian environments.</title>
        <authorList>
            <person name="Abdullah A.A.-A."/>
            <person name="Shafie N.A.H."/>
            <person name="Lau N.S."/>
        </authorList>
    </citation>
    <scope>NUCLEOTIDE SEQUENCE [LARGE SCALE GENOMIC DNA]</scope>
    <source>
        <strain evidence="1 2">USMAA1020</strain>
    </source>
</reference>
<dbReference type="RefSeq" id="WP_071016481.1">
    <property type="nucleotide sequence ID" value="NZ_CP017754.1"/>
</dbReference>
<gene>
    <name evidence="1" type="ORF">BKK80_15310</name>
</gene>
<organism evidence="1 2">
    <name type="scientific">Cupriavidus malaysiensis</name>
    <dbReference type="NCBI Taxonomy" id="367825"/>
    <lineage>
        <taxon>Bacteria</taxon>
        <taxon>Pseudomonadati</taxon>
        <taxon>Pseudomonadota</taxon>
        <taxon>Betaproteobacteria</taxon>
        <taxon>Burkholderiales</taxon>
        <taxon>Burkholderiaceae</taxon>
        <taxon>Cupriavidus</taxon>
    </lineage>
</organism>
<sequence length="75" mass="8174">MPAKHVFSREQYLDILNESLRNHPGWRPGMAFVFHPAGADAHQATGVSCTGPASAMPVYEDIQRVAATLIVVRDA</sequence>
<name>A0ABM6F6J9_9BURK</name>
<dbReference type="Proteomes" id="UP000177515">
    <property type="component" value="Chromosome 1"/>
</dbReference>
<protein>
    <submittedName>
        <fullName evidence="1">Uncharacterized protein</fullName>
    </submittedName>
</protein>
<proteinExistence type="predicted"/>